<protein>
    <submittedName>
        <fullName evidence="5">Uncharacterized protein</fullName>
    </submittedName>
</protein>
<dbReference type="PRINTS" id="PR00081">
    <property type="entry name" value="GDHRDH"/>
</dbReference>
<dbReference type="FunFam" id="3.40.50.720:FF:000173">
    <property type="entry name" value="3-oxoacyl-[acyl-carrier protein] reductase"/>
    <property type="match status" value="1"/>
</dbReference>
<dbReference type="GO" id="GO:0048038">
    <property type="term" value="F:quinone binding"/>
    <property type="evidence" value="ECO:0007669"/>
    <property type="project" value="TreeGrafter"/>
</dbReference>
<dbReference type="SUPFAM" id="SSF51735">
    <property type="entry name" value="NAD(P)-binding Rossmann-fold domains"/>
    <property type="match status" value="1"/>
</dbReference>
<dbReference type="OrthoDB" id="417891at2759"/>
<dbReference type="STRING" id="329885.A0A4U0VE52"/>
<keyword evidence="2" id="KW-0521">NADP</keyword>
<keyword evidence="3" id="KW-0560">Oxidoreductase</keyword>
<dbReference type="PANTHER" id="PTHR42760">
    <property type="entry name" value="SHORT-CHAIN DEHYDROGENASES/REDUCTASES FAMILY MEMBER"/>
    <property type="match status" value="1"/>
</dbReference>
<evidence type="ECO:0000256" key="2">
    <source>
        <dbReference type="ARBA" id="ARBA00022857"/>
    </source>
</evidence>
<comment type="similarity">
    <text evidence="1 4">Belongs to the short-chain dehydrogenases/reductases (SDR) family.</text>
</comment>
<reference evidence="5 6" key="1">
    <citation type="submission" date="2017-03" db="EMBL/GenBank/DDBJ databases">
        <title>Genomes of endolithic fungi from Antarctica.</title>
        <authorList>
            <person name="Coleine C."/>
            <person name="Masonjones S."/>
            <person name="Stajich J.E."/>
        </authorList>
    </citation>
    <scope>NUCLEOTIDE SEQUENCE [LARGE SCALE GENOMIC DNA]</scope>
    <source>
        <strain evidence="5 6">CCFEE 5311</strain>
    </source>
</reference>
<dbReference type="Proteomes" id="UP000310066">
    <property type="component" value="Unassembled WGS sequence"/>
</dbReference>
<dbReference type="PANTHER" id="PTHR42760:SF127">
    <property type="entry name" value="3-KETOACYL-ACYL CARRIER PROTEIN REDUCTASE-RELATED"/>
    <property type="match status" value="1"/>
</dbReference>
<dbReference type="PROSITE" id="PS00061">
    <property type="entry name" value="ADH_SHORT"/>
    <property type="match status" value="1"/>
</dbReference>
<dbReference type="PRINTS" id="PR00080">
    <property type="entry name" value="SDRFAMILY"/>
</dbReference>
<evidence type="ECO:0000256" key="3">
    <source>
        <dbReference type="ARBA" id="ARBA00023002"/>
    </source>
</evidence>
<evidence type="ECO:0000313" key="6">
    <source>
        <dbReference type="Proteomes" id="UP000310066"/>
    </source>
</evidence>
<organism evidence="5 6">
    <name type="scientific">Friedmanniomyces endolithicus</name>
    <dbReference type="NCBI Taxonomy" id="329885"/>
    <lineage>
        <taxon>Eukaryota</taxon>
        <taxon>Fungi</taxon>
        <taxon>Dikarya</taxon>
        <taxon>Ascomycota</taxon>
        <taxon>Pezizomycotina</taxon>
        <taxon>Dothideomycetes</taxon>
        <taxon>Dothideomycetidae</taxon>
        <taxon>Mycosphaerellales</taxon>
        <taxon>Teratosphaeriaceae</taxon>
        <taxon>Friedmanniomyces</taxon>
    </lineage>
</organism>
<dbReference type="Gene3D" id="3.40.50.720">
    <property type="entry name" value="NAD(P)-binding Rossmann-like Domain"/>
    <property type="match status" value="1"/>
</dbReference>
<evidence type="ECO:0000256" key="1">
    <source>
        <dbReference type="ARBA" id="ARBA00006484"/>
    </source>
</evidence>
<sequence length="267" mass="27923">MPSERKVVLITGATGGIGAATAIAFARTGQYDLALHYNNASQEKRDALRSTIEASAPAFDPRTGTPIPSKPRLEFYQADMSDFASVRALHAAITQTYPHIDVLFNNAGSALGHQGVASLASVPIDVFEATWRVNTGSAILLTQLCLPAMEAQGWGRVVFDSSVAALTGGSVGPHYASSKSGLHGFVHWLAGNVAGKGVTVNAVAPALVTGTGMMGEEGGEVARRMAGRIPVGRTGRPEEIADTVLWMVNTAYVTNKIITVDGGLYPC</sequence>
<dbReference type="InterPro" id="IPR002347">
    <property type="entry name" value="SDR_fam"/>
</dbReference>
<dbReference type="AlphaFoldDB" id="A0A4U0VE52"/>
<dbReference type="Pfam" id="PF00106">
    <property type="entry name" value="adh_short"/>
    <property type="match status" value="1"/>
</dbReference>
<dbReference type="InterPro" id="IPR036291">
    <property type="entry name" value="NAD(P)-bd_dom_sf"/>
</dbReference>
<dbReference type="GO" id="GO:0016616">
    <property type="term" value="F:oxidoreductase activity, acting on the CH-OH group of donors, NAD or NADP as acceptor"/>
    <property type="evidence" value="ECO:0007669"/>
    <property type="project" value="TreeGrafter"/>
</dbReference>
<dbReference type="InterPro" id="IPR020904">
    <property type="entry name" value="Sc_DH/Rdtase_CS"/>
</dbReference>
<gene>
    <name evidence="5" type="ORF">B0A54_02798</name>
</gene>
<evidence type="ECO:0000313" key="5">
    <source>
        <dbReference type="EMBL" id="TKA47320.1"/>
    </source>
</evidence>
<evidence type="ECO:0000256" key="4">
    <source>
        <dbReference type="RuleBase" id="RU000363"/>
    </source>
</evidence>
<name>A0A4U0VE52_9PEZI</name>
<accession>A0A4U0VE52</accession>
<comment type="caution">
    <text evidence="5">The sequence shown here is derived from an EMBL/GenBank/DDBJ whole genome shotgun (WGS) entry which is preliminary data.</text>
</comment>
<dbReference type="EMBL" id="NAJP01000006">
    <property type="protein sequence ID" value="TKA47320.1"/>
    <property type="molecule type" value="Genomic_DNA"/>
</dbReference>
<dbReference type="GO" id="GO:0006633">
    <property type="term" value="P:fatty acid biosynthetic process"/>
    <property type="evidence" value="ECO:0007669"/>
    <property type="project" value="TreeGrafter"/>
</dbReference>
<dbReference type="CDD" id="cd05233">
    <property type="entry name" value="SDR_c"/>
    <property type="match status" value="1"/>
</dbReference>
<proteinExistence type="inferred from homology"/>